<evidence type="ECO:0000256" key="1">
    <source>
        <dbReference type="ARBA" id="ARBA00022448"/>
    </source>
</evidence>
<reference evidence="7" key="1">
    <citation type="submission" date="2020-05" db="EMBL/GenBank/DDBJ databases">
        <title>Nod-independent and nitrogen-fixing Bradyrhizobium aeschynomene sp. nov. isolated from nodules of Aeschynomene indica.</title>
        <authorList>
            <person name="Zhang Z."/>
        </authorList>
    </citation>
    <scope>NUCLEOTIDE SEQUENCE</scope>
    <source>
        <strain evidence="7">83012</strain>
    </source>
</reference>
<dbReference type="RefSeq" id="WP_172112760.1">
    <property type="nucleotide sequence ID" value="NZ_JABFDN010000007.1"/>
</dbReference>
<keyword evidence="4" id="KW-0249">Electron transport</keyword>
<accession>A0ABX2CHN4</accession>
<dbReference type="Pfam" id="PF01322">
    <property type="entry name" value="Cytochrom_C_2"/>
    <property type="match status" value="1"/>
</dbReference>
<evidence type="ECO:0000256" key="6">
    <source>
        <dbReference type="SAM" id="SignalP"/>
    </source>
</evidence>
<keyword evidence="1" id="KW-0813">Transport</keyword>
<dbReference type="EMBL" id="JABFDN010000007">
    <property type="protein sequence ID" value="NPU67694.1"/>
    <property type="molecule type" value="Genomic_DNA"/>
</dbReference>
<keyword evidence="3" id="KW-0479">Metal-binding</keyword>
<comment type="caution">
    <text evidence="7">The sequence shown here is derived from an EMBL/GenBank/DDBJ whole genome shotgun (WGS) entry which is preliminary data.</text>
</comment>
<dbReference type="Proteomes" id="UP000886476">
    <property type="component" value="Unassembled WGS sequence"/>
</dbReference>
<dbReference type="InterPro" id="IPR002321">
    <property type="entry name" value="Cyt_c_II"/>
</dbReference>
<evidence type="ECO:0000256" key="4">
    <source>
        <dbReference type="ARBA" id="ARBA00022982"/>
    </source>
</evidence>
<keyword evidence="6" id="KW-0732">Signal</keyword>
<dbReference type="InterPro" id="IPR012127">
    <property type="entry name" value="Cyt_c_prime"/>
</dbReference>
<evidence type="ECO:0000313" key="8">
    <source>
        <dbReference type="Proteomes" id="UP000886476"/>
    </source>
</evidence>
<dbReference type="Gene3D" id="1.20.120.10">
    <property type="entry name" value="Cytochrome c/b562"/>
    <property type="match status" value="1"/>
</dbReference>
<protein>
    <submittedName>
        <fullName evidence="7">Cytochrome c</fullName>
    </submittedName>
</protein>
<organism evidence="7 8">
    <name type="scientific">Bradyrhizobium aeschynomenes</name>
    <dbReference type="NCBI Taxonomy" id="2734909"/>
    <lineage>
        <taxon>Bacteria</taxon>
        <taxon>Pseudomonadati</taxon>
        <taxon>Pseudomonadota</taxon>
        <taxon>Alphaproteobacteria</taxon>
        <taxon>Hyphomicrobiales</taxon>
        <taxon>Nitrobacteraceae</taxon>
        <taxon>Bradyrhizobium</taxon>
    </lineage>
</organism>
<dbReference type="SUPFAM" id="SSF47175">
    <property type="entry name" value="Cytochromes"/>
    <property type="match status" value="1"/>
</dbReference>
<feature type="chain" id="PRO_5047151053" evidence="6">
    <location>
        <begin position="22"/>
        <end position="150"/>
    </location>
</feature>
<evidence type="ECO:0000313" key="7">
    <source>
        <dbReference type="EMBL" id="NPU67694.1"/>
    </source>
</evidence>
<proteinExistence type="predicted"/>
<dbReference type="PROSITE" id="PS51009">
    <property type="entry name" value="CYTCII"/>
    <property type="match status" value="1"/>
</dbReference>
<keyword evidence="2" id="KW-0349">Heme</keyword>
<feature type="signal peptide" evidence="6">
    <location>
        <begin position="1"/>
        <end position="21"/>
    </location>
</feature>
<evidence type="ECO:0000256" key="2">
    <source>
        <dbReference type="ARBA" id="ARBA00022617"/>
    </source>
</evidence>
<name>A0ABX2CHN4_9BRAD</name>
<dbReference type="PIRSF" id="PIRSF000027">
    <property type="entry name" value="Cytc_c_prime"/>
    <property type="match status" value="1"/>
</dbReference>
<keyword evidence="8" id="KW-1185">Reference proteome</keyword>
<dbReference type="InterPro" id="IPR010980">
    <property type="entry name" value="Cyt_c/b562"/>
</dbReference>
<keyword evidence="5" id="KW-0408">Iron</keyword>
<sequence length="150" mass="15844">MKRTVVVAAAALLLGAGAVMAQDNLVKQSQDIMKANAKNLGGVLIAMVKGEKPYDQAAVNAALAQLDETAKKLPTMYPASMKGAKFEGDYSASPKIWEDQAGFKAKIDSFAKVVTEAKAKIKDLDSLKATAPAIGKECGGCHETFRLKNS</sequence>
<evidence type="ECO:0000256" key="3">
    <source>
        <dbReference type="ARBA" id="ARBA00022723"/>
    </source>
</evidence>
<gene>
    <name evidence="7" type="ORF">HL667_22010</name>
</gene>
<evidence type="ECO:0000256" key="5">
    <source>
        <dbReference type="ARBA" id="ARBA00023004"/>
    </source>
</evidence>